<evidence type="ECO:0000313" key="2">
    <source>
        <dbReference type="Proteomes" id="UP001383192"/>
    </source>
</evidence>
<dbReference type="AlphaFoldDB" id="A0AAW0D906"/>
<dbReference type="EMBL" id="JAYKXP010000021">
    <property type="protein sequence ID" value="KAK7047235.1"/>
    <property type="molecule type" value="Genomic_DNA"/>
</dbReference>
<dbReference type="Gene3D" id="2.80.10.50">
    <property type="match status" value="1"/>
</dbReference>
<keyword evidence="2" id="KW-1185">Reference proteome</keyword>
<accession>A0AAW0D906</accession>
<dbReference type="GO" id="GO:0004867">
    <property type="term" value="F:serine-type endopeptidase inhibitor activity"/>
    <property type="evidence" value="ECO:0007669"/>
    <property type="project" value="InterPro"/>
</dbReference>
<dbReference type="InterPro" id="IPR031755">
    <property type="entry name" value="Inhibitor_I66"/>
</dbReference>
<reference evidence="1 2" key="1">
    <citation type="submission" date="2024-01" db="EMBL/GenBank/DDBJ databases">
        <title>A draft genome for a cacao thread blight-causing isolate of Paramarasmius palmivorus.</title>
        <authorList>
            <person name="Baruah I.K."/>
            <person name="Bukari Y."/>
            <person name="Amoako-Attah I."/>
            <person name="Meinhardt L.W."/>
            <person name="Bailey B.A."/>
            <person name="Cohen S.P."/>
        </authorList>
    </citation>
    <scope>NUCLEOTIDE SEQUENCE [LARGE SCALE GENOMIC DNA]</scope>
    <source>
        <strain evidence="1 2">GH-12</strain>
    </source>
</reference>
<organism evidence="1 2">
    <name type="scientific">Paramarasmius palmivorus</name>
    <dbReference type="NCBI Taxonomy" id="297713"/>
    <lineage>
        <taxon>Eukaryota</taxon>
        <taxon>Fungi</taxon>
        <taxon>Dikarya</taxon>
        <taxon>Basidiomycota</taxon>
        <taxon>Agaricomycotina</taxon>
        <taxon>Agaricomycetes</taxon>
        <taxon>Agaricomycetidae</taxon>
        <taxon>Agaricales</taxon>
        <taxon>Marasmiineae</taxon>
        <taxon>Marasmiaceae</taxon>
        <taxon>Paramarasmius</taxon>
    </lineage>
</organism>
<dbReference type="CDD" id="cd23428">
    <property type="entry name" value="beta-trefoil_Ricin_SPI"/>
    <property type="match status" value="1"/>
</dbReference>
<comment type="caution">
    <text evidence="1">The sequence shown here is derived from an EMBL/GenBank/DDBJ whole genome shotgun (WGS) entry which is preliminary data.</text>
</comment>
<name>A0AAW0D906_9AGAR</name>
<proteinExistence type="predicted"/>
<protein>
    <submittedName>
        <fullName evidence="1">Uncharacterized protein</fullName>
    </submittedName>
</protein>
<sequence length="156" mass="17733">MSLEAGTYFIKNGDKFIGLAGGKRVVLLDEGVEAPKVIYLFSQDALLSLIVSSRIQWKVDKKGRAYILKVEGYATTNANNLIWATEEEPEQWLIVNSERNGKESFIIKSQYSPEGWVAPFEDEGPQIMYRILIVGPSIPPYYPPNEVFEFIRVDRD</sequence>
<dbReference type="Proteomes" id="UP001383192">
    <property type="component" value="Unassembled WGS sequence"/>
</dbReference>
<gene>
    <name evidence="1" type="ORF">VNI00_006901</name>
</gene>
<evidence type="ECO:0000313" key="1">
    <source>
        <dbReference type="EMBL" id="KAK7047235.1"/>
    </source>
</evidence>
<dbReference type="Pfam" id="PF16850">
    <property type="entry name" value="Inhibitor_I66"/>
    <property type="match status" value="1"/>
</dbReference>